<evidence type="ECO:0000256" key="3">
    <source>
        <dbReference type="ARBA" id="ARBA00019884"/>
    </source>
</evidence>
<evidence type="ECO:0000256" key="10">
    <source>
        <dbReference type="ARBA" id="ARBA00024975"/>
    </source>
</evidence>
<feature type="region of interest" description="Disordered" evidence="12">
    <location>
        <begin position="320"/>
        <end position="395"/>
    </location>
</feature>
<gene>
    <name evidence="11" type="primary">SHE3</name>
    <name evidence="13" type="ordered locus">PAS_chr3_0671</name>
</gene>
<keyword evidence="6 11" id="KW-0256">Endoplasmic reticulum</keyword>
<dbReference type="STRING" id="644223.C4R583"/>
<dbReference type="AlphaFoldDB" id="C4R583"/>
<keyword evidence="5 11" id="KW-0509">mRNA transport</keyword>
<keyword evidence="4 11" id="KW-0813">Transport</keyword>
<protein>
    <recommendedName>
        <fullName evidence="3 11">SWI5-dependent HO expression protein 3</fullName>
    </recommendedName>
</protein>
<dbReference type="HOGENOM" id="CLU_698515_0_0_1"/>
<evidence type="ECO:0000313" key="13">
    <source>
        <dbReference type="EMBL" id="CAY70719.1"/>
    </source>
</evidence>
<evidence type="ECO:0000256" key="9">
    <source>
        <dbReference type="ARBA" id="ARBA00023136"/>
    </source>
</evidence>
<comment type="similarity">
    <text evidence="2 11">Belongs to the SHE3 family.</text>
</comment>
<dbReference type="SUPFAM" id="SSF57997">
    <property type="entry name" value="Tropomyosin"/>
    <property type="match status" value="1"/>
</dbReference>
<keyword evidence="9 11" id="KW-0472">Membrane</keyword>
<dbReference type="OrthoDB" id="6088208at2759"/>
<sequence length="395" mass="45483">MSDFGDSLRSPTKSSGTSRVIESLHQQINSYSQSLEESNLELNEYKRKYSAVQKRLDSVTDQLENSKYQQDTVASMLRRKERKIADLEHEFTDAMNRLETAETEIADLKKQLNDVKLKESQERNELERIATAYETISEGQESYRRHYEREINRLRTSFDLFVLDNQRRLQENVDSLGGTNADLGKAFSALRTNTKKVEILTSSKDESIKETLSELASEAKWHETQIMKVLIECEDVFRRSKFDLAKFPNIAGYKKELEEILAAERTDTRDIGHSKVEHERTIVGSIPNDKLDQKMNERKNNINKENRKAIDSGQYQGIDVFNPRIGEDTPSLSVESTTELSEPSSFSFEKPDTSYDNGHLDNGQNGSADASSKRKQSGRRRQRRRKHSRKVSQNE</sequence>
<evidence type="ECO:0000256" key="12">
    <source>
        <dbReference type="SAM" id="MobiDB-lite"/>
    </source>
</evidence>
<dbReference type="GO" id="GO:0003723">
    <property type="term" value="F:RNA binding"/>
    <property type="evidence" value="ECO:0007669"/>
    <property type="project" value="UniProtKB-KW"/>
</dbReference>
<dbReference type="GO" id="GO:0048309">
    <property type="term" value="P:endoplasmic reticulum inheritance"/>
    <property type="evidence" value="ECO:0007669"/>
    <property type="project" value="InterPro"/>
</dbReference>
<dbReference type="Gene3D" id="1.10.287.1490">
    <property type="match status" value="1"/>
</dbReference>
<dbReference type="GO" id="GO:0051028">
    <property type="term" value="P:mRNA transport"/>
    <property type="evidence" value="ECO:0007669"/>
    <property type="project" value="UniProtKB-UniRule"/>
</dbReference>
<feature type="compositionally biased region" description="Basic residues" evidence="12">
    <location>
        <begin position="373"/>
        <end position="395"/>
    </location>
</feature>
<dbReference type="InParanoid" id="C4R583"/>
<dbReference type="eggNOG" id="ENOG502QSQX">
    <property type="taxonomic scope" value="Eukaryota"/>
</dbReference>
<evidence type="ECO:0000256" key="1">
    <source>
        <dbReference type="ARBA" id="ARBA00004406"/>
    </source>
</evidence>
<keyword evidence="8 11" id="KW-0175">Coiled coil</keyword>
<evidence type="ECO:0000256" key="7">
    <source>
        <dbReference type="ARBA" id="ARBA00022884"/>
    </source>
</evidence>
<evidence type="ECO:0000256" key="6">
    <source>
        <dbReference type="ARBA" id="ARBA00022824"/>
    </source>
</evidence>
<dbReference type="RefSeq" id="XP_002492898.1">
    <property type="nucleotide sequence ID" value="XM_002492853.1"/>
</dbReference>
<dbReference type="EMBL" id="FN392321">
    <property type="protein sequence ID" value="CAY70719.1"/>
    <property type="molecule type" value="Genomic_DNA"/>
</dbReference>
<dbReference type="KEGG" id="ppa:PAS_chr3_0671"/>
<organism evidence="13 14">
    <name type="scientific">Komagataella phaffii (strain GS115 / ATCC 20864)</name>
    <name type="common">Yeast</name>
    <name type="synonym">Pichia pastoris</name>
    <dbReference type="NCBI Taxonomy" id="644223"/>
    <lineage>
        <taxon>Eukaryota</taxon>
        <taxon>Fungi</taxon>
        <taxon>Dikarya</taxon>
        <taxon>Ascomycota</taxon>
        <taxon>Saccharomycotina</taxon>
        <taxon>Pichiomycetes</taxon>
        <taxon>Pichiales</taxon>
        <taxon>Pichiaceae</taxon>
        <taxon>Komagataella</taxon>
    </lineage>
</organism>
<name>C4R583_KOMPG</name>
<dbReference type="FunCoup" id="C4R583">
    <property type="interactions" value="1412"/>
</dbReference>
<evidence type="ECO:0000256" key="8">
    <source>
        <dbReference type="ARBA" id="ARBA00023054"/>
    </source>
</evidence>
<dbReference type="GeneID" id="8200371"/>
<dbReference type="SMR" id="C4R583"/>
<reference evidence="13 14" key="1">
    <citation type="journal article" date="2009" name="Nat. Biotechnol.">
        <title>Genome sequence of the recombinant protein production host Pichia pastoris.</title>
        <authorList>
            <person name="De Schutter K."/>
            <person name="Lin Y.C."/>
            <person name="Tiels P."/>
            <person name="Van Hecke A."/>
            <person name="Glinka S."/>
            <person name="Weber-Lehmann J."/>
            <person name="Rouze P."/>
            <person name="Van de Peer Y."/>
            <person name="Callewaert N."/>
        </authorList>
    </citation>
    <scope>NUCLEOTIDE SEQUENCE [LARGE SCALE GENOMIC DNA]</scope>
    <source>
        <strain evidence="14">GS115 / ATCC 20864</strain>
    </source>
</reference>
<dbReference type="GO" id="GO:0005789">
    <property type="term" value="C:endoplasmic reticulum membrane"/>
    <property type="evidence" value="ECO:0007669"/>
    <property type="project" value="UniProtKB-SubCell"/>
</dbReference>
<dbReference type="Proteomes" id="UP000000314">
    <property type="component" value="Chromosome 3"/>
</dbReference>
<evidence type="ECO:0000256" key="11">
    <source>
        <dbReference type="RuleBase" id="RU362142"/>
    </source>
</evidence>
<comment type="function">
    <text evidence="10">RNA-binding protein that binds specific mRNAs including the ASH1 mRNA, coding for a repressor of the HO endonuclease. Part of the mRNA localization machinery that restricts accumulation of certain proteins to the bud and in the daughter cell. Required for the delivery of cortical endoplasmic reticulum into the emerging bud.</text>
</comment>
<proteinExistence type="inferred from homology"/>
<dbReference type="Pfam" id="PF17078">
    <property type="entry name" value="SHE3"/>
    <property type="match status" value="1"/>
</dbReference>
<evidence type="ECO:0000313" key="14">
    <source>
        <dbReference type="Proteomes" id="UP000000314"/>
    </source>
</evidence>
<keyword evidence="7 11" id="KW-0694">RNA-binding</keyword>
<evidence type="ECO:0000256" key="5">
    <source>
        <dbReference type="ARBA" id="ARBA00022816"/>
    </source>
</evidence>
<keyword evidence="14" id="KW-1185">Reference proteome</keyword>
<feature type="compositionally biased region" description="Low complexity" evidence="12">
    <location>
        <begin position="330"/>
        <end position="348"/>
    </location>
</feature>
<comment type="subcellular location">
    <subcellularLocation>
        <location evidence="1 11">Endoplasmic reticulum membrane</location>
        <topology evidence="1 11">Peripheral membrane protein</topology>
    </subcellularLocation>
</comment>
<accession>C4R583</accession>
<evidence type="ECO:0000256" key="2">
    <source>
        <dbReference type="ARBA" id="ARBA00008123"/>
    </source>
</evidence>
<feature type="coiled-coil region" evidence="11">
    <location>
        <begin position="21"/>
        <end position="129"/>
    </location>
</feature>
<evidence type="ECO:0000256" key="4">
    <source>
        <dbReference type="ARBA" id="ARBA00022448"/>
    </source>
</evidence>
<dbReference type="InterPro" id="IPR031398">
    <property type="entry name" value="She3"/>
</dbReference>